<evidence type="ECO:0000256" key="2">
    <source>
        <dbReference type="ARBA" id="ARBA00022448"/>
    </source>
</evidence>
<comment type="subcellular location">
    <subcellularLocation>
        <location evidence="1">Membrane</location>
        <topology evidence="1">Multi-pass membrane protein</topology>
    </subcellularLocation>
</comment>
<dbReference type="PRINTS" id="PR00762">
    <property type="entry name" value="CLCHANNEL"/>
</dbReference>
<feature type="transmembrane region" description="Helical" evidence="8">
    <location>
        <begin position="406"/>
        <end position="426"/>
    </location>
</feature>
<accession>A0A2A9D0N5</accession>
<dbReference type="RefSeq" id="WP_098468527.1">
    <property type="nucleotide sequence ID" value="NZ_PDJD01000001.1"/>
</dbReference>
<feature type="transmembrane region" description="Helical" evidence="8">
    <location>
        <begin position="161"/>
        <end position="185"/>
    </location>
</feature>
<feature type="transmembrane region" description="Helical" evidence="8">
    <location>
        <begin position="64"/>
        <end position="84"/>
    </location>
</feature>
<evidence type="ECO:0000256" key="7">
    <source>
        <dbReference type="ARBA" id="ARBA00023214"/>
    </source>
</evidence>
<dbReference type="Proteomes" id="UP000224915">
    <property type="component" value="Unassembled WGS sequence"/>
</dbReference>
<dbReference type="InterPro" id="IPR001807">
    <property type="entry name" value="ClC"/>
</dbReference>
<dbReference type="EMBL" id="PDJD01000001">
    <property type="protein sequence ID" value="PFG19400.1"/>
    <property type="molecule type" value="Genomic_DNA"/>
</dbReference>
<dbReference type="Pfam" id="PF00654">
    <property type="entry name" value="Voltage_CLC"/>
    <property type="match status" value="1"/>
</dbReference>
<keyword evidence="3 8" id="KW-0812">Transmembrane</keyword>
<dbReference type="PANTHER" id="PTHR45711:SF6">
    <property type="entry name" value="CHLORIDE CHANNEL PROTEIN"/>
    <property type="match status" value="1"/>
</dbReference>
<sequence length="446" mass="45683">MTSPAPHDGPAHPEHAPRGLLTLALATLIAAAAIGFIGGAFRWCLQQAITLRADLVEWAHGVPVGWLVPVAVAALGGLIGRLIVKGSPRSSGSGIQDVEAVWRGEKELPGPSIVPGKFVGGLASIGTGMVLGREGPTVHMGSTLGSEAGRLLRVSTADRKLLYTTLGGAGLAVAFNAPIGGAMFALEEVTKSFRLRIVLLTLMATAVAVACSRVVLGDSPDFAVPAIPTPGIETLWVFALFGVLTGLVGVLYNRVVMRMLYTADGMRRLSPVARATLIGAIVGALLYVDPNLVGGGDSLTQDLITGMSLSVWGLLGFFAVRFLMGPLSYAAGTPGGLFAPLLALGALWGALVHSVAGPLLGEVADSRLPLALVGMTALFAATVRAPVTGIVLIVEMTAITSLTVPMLAACACAVLTATLLRSAPIYDSLRERMLNARAASPGAAGP</sequence>
<evidence type="ECO:0000256" key="5">
    <source>
        <dbReference type="ARBA" id="ARBA00023065"/>
    </source>
</evidence>
<keyword evidence="2" id="KW-0813">Transport</keyword>
<evidence type="ECO:0000256" key="1">
    <source>
        <dbReference type="ARBA" id="ARBA00004141"/>
    </source>
</evidence>
<evidence type="ECO:0000256" key="6">
    <source>
        <dbReference type="ARBA" id="ARBA00023136"/>
    </source>
</evidence>
<dbReference type="CDD" id="cd01031">
    <property type="entry name" value="EriC"/>
    <property type="match status" value="1"/>
</dbReference>
<feature type="transmembrane region" description="Helical" evidence="8">
    <location>
        <begin position="303"/>
        <end position="324"/>
    </location>
</feature>
<feature type="transmembrane region" description="Helical" evidence="8">
    <location>
        <begin position="235"/>
        <end position="252"/>
    </location>
</feature>
<dbReference type="GO" id="GO:0005886">
    <property type="term" value="C:plasma membrane"/>
    <property type="evidence" value="ECO:0007669"/>
    <property type="project" value="TreeGrafter"/>
</dbReference>
<feature type="transmembrane region" description="Helical" evidence="8">
    <location>
        <begin position="20"/>
        <end position="43"/>
    </location>
</feature>
<keyword evidence="6 8" id="KW-0472">Membrane</keyword>
<organism evidence="9 10">
    <name type="scientific">Serinibacter salmoneus</name>
    <dbReference type="NCBI Taxonomy" id="556530"/>
    <lineage>
        <taxon>Bacteria</taxon>
        <taxon>Bacillati</taxon>
        <taxon>Actinomycetota</taxon>
        <taxon>Actinomycetes</taxon>
        <taxon>Micrococcales</taxon>
        <taxon>Beutenbergiaceae</taxon>
        <taxon>Serinibacter</taxon>
    </lineage>
</organism>
<reference evidence="9 10" key="1">
    <citation type="submission" date="2017-10" db="EMBL/GenBank/DDBJ databases">
        <title>Sequencing the genomes of 1000 actinobacteria strains.</title>
        <authorList>
            <person name="Klenk H.-P."/>
        </authorList>
    </citation>
    <scope>NUCLEOTIDE SEQUENCE [LARGE SCALE GENOMIC DNA]</scope>
    <source>
        <strain evidence="9 10">DSM 21801</strain>
    </source>
</reference>
<dbReference type="OrthoDB" id="9767361at2"/>
<evidence type="ECO:0000256" key="4">
    <source>
        <dbReference type="ARBA" id="ARBA00022989"/>
    </source>
</evidence>
<dbReference type="InterPro" id="IPR014743">
    <property type="entry name" value="Cl-channel_core"/>
</dbReference>
<evidence type="ECO:0000313" key="10">
    <source>
        <dbReference type="Proteomes" id="UP000224915"/>
    </source>
</evidence>
<dbReference type="AlphaFoldDB" id="A0A2A9D0N5"/>
<dbReference type="GO" id="GO:0005247">
    <property type="term" value="F:voltage-gated chloride channel activity"/>
    <property type="evidence" value="ECO:0007669"/>
    <property type="project" value="TreeGrafter"/>
</dbReference>
<dbReference type="Gene3D" id="1.10.3080.10">
    <property type="entry name" value="Clc chloride channel"/>
    <property type="match status" value="1"/>
</dbReference>
<dbReference type="SUPFAM" id="SSF81340">
    <property type="entry name" value="Clc chloride channel"/>
    <property type="match status" value="1"/>
</dbReference>
<feature type="transmembrane region" description="Helical" evidence="8">
    <location>
        <begin position="197"/>
        <end position="215"/>
    </location>
</feature>
<evidence type="ECO:0000256" key="3">
    <source>
        <dbReference type="ARBA" id="ARBA00022692"/>
    </source>
</evidence>
<keyword evidence="5" id="KW-0406">Ion transport</keyword>
<comment type="caution">
    <text evidence="9">The sequence shown here is derived from an EMBL/GenBank/DDBJ whole genome shotgun (WGS) entry which is preliminary data.</text>
</comment>
<feature type="transmembrane region" description="Helical" evidence="8">
    <location>
        <begin position="368"/>
        <end position="394"/>
    </location>
</feature>
<keyword evidence="10" id="KW-1185">Reference proteome</keyword>
<keyword evidence="4 8" id="KW-1133">Transmembrane helix</keyword>
<evidence type="ECO:0000256" key="8">
    <source>
        <dbReference type="SAM" id="Phobius"/>
    </source>
</evidence>
<name>A0A2A9D0N5_9MICO</name>
<proteinExistence type="predicted"/>
<feature type="transmembrane region" description="Helical" evidence="8">
    <location>
        <begin position="336"/>
        <end position="356"/>
    </location>
</feature>
<protein>
    <submittedName>
        <fullName evidence="9">CIC family chloride channel protein</fullName>
    </submittedName>
</protein>
<feature type="transmembrane region" description="Helical" evidence="8">
    <location>
        <begin position="272"/>
        <end position="288"/>
    </location>
</feature>
<evidence type="ECO:0000313" key="9">
    <source>
        <dbReference type="EMBL" id="PFG19400.1"/>
    </source>
</evidence>
<keyword evidence="7" id="KW-0868">Chloride</keyword>
<gene>
    <name evidence="9" type="ORF">ATL40_0960</name>
</gene>
<dbReference type="PANTHER" id="PTHR45711">
    <property type="entry name" value="CHLORIDE CHANNEL PROTEIN"/>
    <property type="match status" value="1"/>
</dbReference>